<proteinExistence type="evidence at protein level"/>
<evidence type="ECO:0000256" key="16">
    <source>
        <dbReference type="PIRSR" id="PIRSR600823-2"/>
    </source>
</evidence>
<feature type="domain" description="Plant heme peroxidase family profile" evidence="21">
    <location>
        <begin position="45"/>
        <end position="347"/>
    </location>
</feature>
<evidence type="ECO:0000259" key="21">
    <source>
        <dbReference type="PROSITE" id="PS50873"/>
    </source>
</evidence>
<evidence type="ECO:0000256" key="15">
    <source>
        <dbReference type="PIRSR" id="PIRSR600823-1"/>
    </source>
</evidence>
<feature type="binding site" evidence="17">
    <location>
        <position position="96"/>
    </location>
    <ligand>
        <name>Ca(2+)</name>
        <dbReference type="ChEBI" id="CHEBI:29108"/>
        <label>1</label>
    </ligand>
</feature>
<dbReference type="PROSITE" id="PS50873">
    <property type="entry name" value="PEROXIDASE_4"/>
    <property type="match status" value="1"/>
</dbReference>
<feature type="binding site" description="axial binding residue" evidence="17">
    <location>
        <position position="218"/>
    </location>
    <ligand>
        <name>heme b</name>
        <dbReference type="ChEBI" id="CHEBI:60344"/>
    </ligand>
    <ligandPart>
        <name>Fe</name>
        <dbReference type="ChEBI" id="CHEBI:18248"/>
    </ligandPart>
</feature>
<dbReference type="PROSITE" id="PS00435">
    <property type="entry name" value="PEROXIDASE_1"/>
    <property type="match status" value="1"/>
</dbReference>
<dbReference type="Pfam" id="PF00141">
    <property type="entry name" value="peroxidase"/>
    <property type="match status" value="1"/>
</dbReference>
<dbReference type="InterPro" id="IPR010255">
    <property type="entry name" value="Haem_peroxidase_sf"/>
</dbReference>
<dbReference type="PROSITE" id="PS51257">
    <property type="entry name" value="PROKAR_LIPOPROTEIN"/>
    <property type="match status" value="1"/>
</dbReference>
<dbReference type="eggNOG" id="ENOG502QPX7">
    <property type="taxonomic scope" value="Eukaryota"/>
</dbReference>
<evidence type="ECO:0000256" key="5">
    <source>
        <dbReference type="ARBA" id="ARBA00022525"/>
    </source>
</evidence>
<keyword evidence="10 20" id="KW-0560">Oxidoreductase</keyword>
<feature type="disulfide bond" evidence="19">
    <location>
        <begin position="225"/>
        <end position="253"/>
    </location>
</feature>
<evidence type="ECO:0000256" key="6">
    <source>
        <dbReference type="ARBA" id="ARBA00022559"/>
    </source>
</evidence>
<sequence length="350" mass="37642">MTTSKLAVLTLFALLGSVSCQSGGYYFYPTPQQPSPTPSPPSSPQLMVGYYKDKCAAYVDVEAIVKKHVKATDAGMQAGLVRLLFHDCFVRGCDGSVLLDTFSNDTSLTPEKFGVPNFPSLRGFEVIDAAKAEIEAACPGTVSCADIVAFAGRDASYFLSGGGINFAMPAGRYDGNVSLANETLPNLPSPFTGFDQLVKVFADKGLDAFDMITLSGAHSIGRSHCSSFTRDRLPPSNTTDIDPAFAATLQASCASPNGTDNTVMQDFKTPDVLDNQYYKNVLAHKVLFTSDAALTTNFTSNNLVRAYADFVPYLWQQKFAKAMVKMAGVEIKTAANGEIRKTCRKVNSRS</sequence>
<evidence type="ECO:0000256" key="12">
    <source>
        <dbReference type="ARBA" id="ARBA00023157"/>
    </source>
</evidence>
<keyword evidence="20" id="KW-0732">Signal</keyword>
<gene>
    <name evidence="23" type="primary">LOC100284334</name>
    <name evidence="22" type="ORF">ZEAMMB73_Zm00001d022280</name>
</gene>
<feature type="disulfide bond" evidence="19">
    <location>
        <begin position="88"/>
        <end position="93"/>
    </location>
</feature>
<evidence type="ECO:0000256" key="20">
    <source>
        <dbReference type="RuleBase" id="RU362060"/>
    </source>
</evidence>
<organism evidence="22">
    <name type="scientific">Zea mays</name>
    <name type="common">Maize</name>
    <dbReference type="NCBI Taxonomy" id="4577"/>
    <lineage>
        <taxon>Eukaryota</taxon>
        <taxon>Viridiplantae</taxon>
        <taxon>Streptophyta</taxon>
        <taxon>Embryophyta</taxon>
        <taxon>Tracheophyta</taxon>
        <taxon>Spermatophyta</taxon>
        <taxon>Magnoliopsida</taxon>
        <taxon>Liliopsida</taxon>
        <taxon>Poales</taxon>
        <taxon>Poaceae</taxon>
        <taxon>PACMAD clade</taxon>
        <taxon>Panicoideae</taxon>
        <taxon>Andropogonodae</taxon>
        <taxon>Andropogoneae</taxon>
        <taxon>Tripsacinae</taxon>
        <taxon>Zea</taxon>
    </lineage>
</organism>
<dbReference type="GO" id="GO:0046872">
    <property type="term" value="F:metal ion binding"/>
    <property type="evidence" value="ECO:0007669"/>
    <property type="project" value="UniProtKB-UniRule"/>
</dbReference>
<dbReference type="EMBL" id="CM007650">
    <property type="protein sequence ID" value="ONM60037.1"/>
    <property type="molecule type" value="Genomic_DNA"/>
</dbReference>
<evidence type="ECO:0000256" key="11">
    <source>
        <dbReference type="ARBA" id="ARBA00023004"/>
    </source>
</evidence>
<keyword evidence="9 17" id="KW-0106">Calcium</keyword>
<dbReference type="GO" id="GO:0004601">
    <property type="term" value="F:peroxidase activity"/>
    <property type="evidence" value="ECO:0000318"/>
    <property type="project" value="GO_Central"/>
</dbReference>
<evidence type="ECO:0000256" key="13">
    <source>
        <dbReference type="ARBA" id="ARBA00023180"/>
    </source>
</evidence>
<dbReference type="SMR" id="A0A1D6IKV8"/>
<dbReference type="Gene3D" id="1.10.420.10">
    <property type="entry name" value="Peroxidase, domain 2"/>
    <property type="match status" value="1"/>
</dbReference>
<reference evidence="22 24" key="1">
    <citation type="submission" date="2015-12" db="EMBL/GenBank/DDBJ databases">
        <title>Update maize B73 reference genome by single molecule sequencing technologies.</title>
        <authorList>
            <consortium name="Maize Genome Sequencing Project"/>
            <person name="Ware D."/>
        </authorList>
    </citation>
    <scope>NUCLEOTIDE SEQUENCE [LARGE SCALE GENOMIC DNA]</scope>
    <source>
        <strain evidence="24">cv. B73</strain>
        <tissue evidence="22">Seedling</tissue>
    </source>
</reference>
<keyword evidence="24" id="KW-1185">Reference proteome</keyword>
<dbReference type="InterPro" id="IPR033905">
    <property type="entry name" value="Secretory_peroxidase"/>
</dbReference>
<feature type="binding site" evidence="16">
    <location>
        <position position="188"/>
    </location>
    <ligand>
        <name>substrate</name>
    </ligand>
</feature>
<dbReference type="EnsemblPlants" id="Zm00001eb328790_T001">
    <property type="protein sequence ID" value="Zm00001eb328790_P001"/>
    <property type="gene ID" value="Zm00001eb328790"/>
</dbReference>
<feature type="binding site" evidence="17">
    <location>
        <position position="87"/>
    </location>
    <ligand>
        <name>Ca(2+)</name>
        <dbReference type="ChEBI" id="CHEBI:29108"/>
        <label>1</label>
    </ligand>
</feature>
<dbReference type="GO" id="GO:0042744">
    <property type="term" value="P:hydrogen peroxide catabolic process"/>
    <property type="evidence" value="ECO:0007669"/>
    <property type="project" value="UniProtKB-KW"/>
</dbReference>
<accession>A0A1D6IKV8</accession>
<feature type="signal peptide" evidence="20">
    <location>
        <begin position="1"/>
        <end position="20"/>
    </location>
</feature>
<feature type="binding site" evidence="17">
    <location>
        <position position="94"/>
    </location>
    <ligand>
        <name>Ca(2+)</name>
        <dbReference type="ChEBI" id="CHEBI:29108"/>
        <label>1</label>
    </ligand>
</feature>
<dbReference type="PRINTS" id="PR00458">
    <property type="entry name" value="PEROXIDASE"/>
</dbReference>
<keyword evidence="7 20" id="KW-0349">Heme</keyword>
<evidence type="ECO:0000256" key="8">
    <source>
        <dbReference type="ARBA" id="ARBA00022723"/>
    </source>
</evidence>
<feature type="binding site" evidence="17">
    <location>
        <position position="92"/>
    </location>
    <ligand>
        <name>Ca(2+)</name>
        <dbReference type="ChEBI" id="CHEBI:29108"/>
        <label>1</label>
    </ligand>
</feature>
<evidence type="ECO:0000256" key="9">
    <source>
        <dbReference type="ARBA" id="ARBA00022837"/>
    </source>
</evidence>
<keyword evidence="25" id="KW-1267">Proteomics identification</keyword>
<comment type="catalytic activity">
    <reaction evidence="1 20">
        <text>2 a phenolic donor + H2O2 = 2 a phenolic radical donor + 2 H2O</text>
        <dbReference type="Rhea" id="RHEA:56136"/>
        <dbReference type="ChEBI" id="CHEBI:15377"/>
        <dbReference type="ChEBI" id="CHEBI:16240"/>
        <dbReference type="ChEBI" id="CHEBI:139520"/>
        <dbReference type="ChEBI" id="CHEBI:139521"/>
        <dbReference type="EC" id="1.11.1.7"/>
    </reaction>
</comment>
<evidence type="ECO:0000256" key="3">
    <source>
        <dbReference type="ARBA" id="ARBA00006873"/>
    </source>
</evidence>
<evidence type="ECO:0000256" key="14">
    <source>
        <dbReference type="ARBA" id="ARBA00023324"/>
    </source>
</evidence>
<dbReference type="InterPro" id="IPR000823">
    <property type="entry name" value="Peroxidase_pln"/>
</dbReference>
<evidence type="ECO:0000256" key="17">
    <source>
        <dbReference type="PIRSR" id="PIRSR600823-3"/>
    </source>
</evidence>
<evidence type="ECO:0000256" key="2">
    <source>
        <dbReference type="ARBA" id="ARBA00004613"/>
    </source>
</evidence>
<name>A0A1D6IKV8_MAIZE</name>
<dbReference type="ExpressionAtlas" id="A0A1D6IKV8">
    <property type="expression patterns" value="baseline and differential"/>
</dbReference>
<evidence type="ECO:0000313" key="23">
    <source>
        <dbReference type="EnsemblPlants" id="Zm00001eb328790_P001"/>
    </source>
</evidence>
<evidence type="ECO:0007829" key="25">
    <source>
        <dbReference type="PeptideAtlas" id="A0A1D6IKV8"/>
    </source>
</evidence>
<keyword evidence="6 20" id="KW-0575">Peroxidase</keyword>
<dbReference type="GO" id="GO:0006950">
    <property type="term" value="P:response to stress"/>
    <property type="evidence" value="ECO:0000318"/>
    <property type="project" value="GO_Central"/>
</dbReference>
<keyword evidence="5 20" id="KW-0964">Secreted</keyword>
<feature type="chain" id="PRO_5011125422" description="Peroxidase" evidence="20">
    <location>
        <begin position="21"/>
        <end position="350"/>
    </location>
</feature>
<keyword evidence="8 17" id="KW-0479">Metal-binding</keyword>
<feature type="site" description="Transition state stabilizer" evidence="18">
    <location>
        <position position="82"/>
    </location>
</feature>
<evidence type="ECO:0000256" key="7">
    <source>
        <dbReference type="ARBA" id="ARBA00022617"/>
    </source>
</evidence>
<dbReference type="AlphaFoldDB" id="A0A1D6IKV8"/>
<dbReference type="PaxDb" id="4577-GRMZM2G427937_P01"/>
<keyword evidence="13" id="KW-0325">Glycoprotein</keyword>
<comment type="subcellular location">
    <subcellularLocation>
        <location evidence="2 20">Secreted</location>
    </subcellularLocation>
</comment>
<dbReference type="STRING" id="4577.A0A1D6IKV8"/>
<dbReference type="Proteomes" id="UP000007305">
    <property type="component" value="Chromosome 7"/>
</dbReference>
<dbReference type="FunFam" id="1.10.420.10:FF:000006">
    <property type="entry name" value="Peroxidase"/>
    <property type="match status" value="1"/>
</dbReference>
<dbReference type="IntAct" id="A0A1D6IKV8">
    <property type="interactions" value="2"/>
</dbReference>
<dbReference type="GO" id="GO:0006979">
    <property type="term" value="P:response to oxidative stress"/>
    <property type="evidence" value="ECO:0007669"/>
    <property type="project" value="UniProtKB-UniRule"/>
</dbReference>
<keyword evidence="11 17" id="KW-0408">Iron</keyword>
<reference evidence="23" key="3">
    <citation type="submission" date="2021-05" db="UniProtKB">
        <authorList>
            <consortium name="EnsemblPlants"/>
        </authorList>
    </citation>
    <scope>IDENTIFICATION</scope>
    <source>
        <strain evidence="23">cv. B73</strain>
    </source>
</reference>
<dbReference type="SUPFAM" id="SSF48113">
    <property type="entry name" value="Heme-dependent peroxidases"/>
    <property type="match status" value="1"/>
</dbReference>
<comment type="cofactor">
    <cofactor evidence="17 20">
        <name>heme b</name>
        <dbReference type="ChEBI" id="CHEBI:60344"/>
    </cofactor>
    <text evidence="17 20">Binds 1 heme b (iron(II)-protoporphyrin IX) group per subunit.</text>
</comment>
<dbReference type="GO" id="GO:0005576">
    <property type="term" value="C:extracellular region"/>
    <property type="evidence" value="ECO:0007669"/>
    <property type="project" value="UniProtKB-SubCell"/>
</dbReference>
<dbReference type="Gramene" id="Zm00001eb328790_T001">
    <property type="protein sequence ID" value="Zm00001eb328790_P001"/>
    <property type="gene ID" value="Zm00001eb328790"/>
</dbReference>
<evidence type="ECO:0000313" key="22">
    <source>
        <dbReference type="EMBL" id="ONM60037.1"/>
    </source>
</evidence>
<protein>
    <recommendedName>
        <fullName evidence="4 20">Peroxidase</fullName>
        <ecNumber evidence="4 20">1.11.1.7</ecNumber>
    </recommendedName>
</protein>
<feature type="disulfide bond" evidence="19">
    <location>
        <begin position="55"/>
        <end position="138"/>
    </location>
</feature>
<dbReference type="Gene3D" id="1.10.520.10">
    <property type="match status" value="1"/>
</dbReference>
<evidence type="ECO:0000256" key="10">
    <source>
        <dbReference type="ARBA" id="ARBA00023002"/>
    </source>
</evidence>
<evidence type="ECO:0000256" key="19">
    <source>
        <dbReference type="PIRSR" id="PIRSR600823-5"/>
    </source>
</evidence>
<evidence type="ECO:0000256" key="4">
    <source>
        <dbReference type="ARBA" id="ARBA00012313"/>
    </source>
</evidence>
<dbReference type="GO" id="GO:0140825">
    <property type="term" value="F:lactoperoxidase activity"/>
    <property type="evidence" value="ECO:0007669"/>
    <property type="project" value="UniProtKB-EC"/>
</dbReference>
<dbReference type="GeneID" id="100284334"/>
<keyword evidence="14 20" id="KW-0376">Hydrogen peroxide</keyword>
<evidence type="ECO:0000313" key="24">
    <source>
        <dbReference type="Proteomes" id="UP000007305"/>
    </source>
</evidence>
<feature type="binding site" evidence="17">
    <location>
        <position position="266"/>
    </location>
    <ligand>
        <name>Ca(2+)</name>
        <dbReference type="ChEBI" id="CHEBI:29108"/>
        <label>2</label>
    </ligand>
</feature>
<feature type="binding site" evidence="17">
    <location>
        <position position="111"/>
    </location>
    <ligand>
        <name>Ca(2+)</name>
        <dbReference type="ChEBI" id="CHEBI:29108"/>
        <label>1</label>
    </ligand>
</feature>
<dbReference type="GO" id="GO:0009505">
    <property type="term" value="C:plant-type cell wall"/>
    <property type="evidence" value="ECO:0000318"/>
    <property type="project" value="GO_Central"/>
</dbReference>
<feature type="disulfide bond" evidence="19">
    <location>
        <begin position="144"/>
        <end position="343"/>
    </location>
</feature>
<dbReference type="InterPro" id="IPR019793">
    <property type="entry name" value="Peroxidases_heam-ligand_BS"/>
</dbReference>
<feature type="active site" description="Proton acceptor" evidence="15">
    <location>
        <position position="86"/>
    </location>
</feature>
<comment type="similarity">
    <text evidence="3">Belongs to the peroxidase family. Ascorbate peroxidase subfamily.</text>
</comment>
<dbReference type="RefSeq" id="NP_001150701.2">
    <property type="nucleotide sequence ID" value="NM_001157229.2"/>
</dbReference>
<dbReference type="GO" id="GO:0020037">
    <property type="term" value="F:heme binding"/>
    <property type="evidence" value="ECO:0007669"/>
    <property type="project" value="UniProtKB-UniRule"/>
</dbReference>
<dbReference type="EC" id="1.11.1.7" evidence="4 20"/>
<dbReference type="InterPro" id="IPR002016">
    <property type="entry name" value="Haem_peroxidase"/>
</dbReference>
<keyword evidence="12 19" id="KW-1015">Disulfide bond</keyword>
<comment type="cofactor">
    <cofactor evidence="17 20">
        <name>Ca(2+)</name>
        <dbReference type="ChEBI" id="CHEBI:29108"/>
    </cofactor>
    <text evidence="17 20">Binds 2 calcium ions per subunit.</text>
</comment>
<comment type="function">
    <text evidence="20">Removal of H(2)O(2), oxidation of toxic reductants, biosynthesis and degradation of lignin, suberization, auxin catabolism, response to environmental stresses such as wounding, pathogen attack and oxidative stress.</text>
</comment>
<feature type="binding site" evidence="17">
    <location>
        <position position="274"/>
    </location>
    <ligand>
        <name>Ca(2+)</name>
        <dbReference type="ChEBI" id="CHEBI:29108"/>
        <label>2</label>
    </ligand>
</feature>
<dbReference type="PRINTS" id="PR00461">
    <property type="entry name" value="PLPEROXIDASE"/>
</dbReference>
<dbReference type="CDD" id="cd00693">
    <property type="entry name" value="secretory_peroxidase"/>
    <property type="match status" value="1"/>
</dbReference>
<comment type="similarity">
    <text evidence="20">Belongs to the peroxidase family. Classical plant (class III) peroxidase subfamily.</text>
</comment>
<feature type="binding site" evidence="17">
    <location>
        <position position="90"/>
    </location>
    <ligand>
        <name>Ca(2+)</name>
        <dbReference type="ChEBI" id="CHEBI:29108"/>
        <label>1</label>
    </ligand>
</feature>
<feature type="binding site" evidence="17">
    <location>
        <position position="269"/>
    </location>
    <ligand>
        <name>Ca(2+)</name>
        <dbReference type="ChEBI" id="CHEBI:29108"/>
        <label>2</label>
    </ligand>
</feature>
<evidence type="ECO:0000256" key="18">
    <source>
        <dbReference type="PIRSR" id="PIRSR600823-4"/>
    </source>
</evidence>
<dbReference type="PANTHER" id="PTHR31235">
    <property type="entry name" value="PEROXIDASE 25-RELATED"/>
    <property type="match status" value="1"/>
</dbReference>
<reference evidence="23" key="2">
    <citation type="submission" date="2019-07" db="EMBL/GenBank/DDBJ databases">
        <authorList>
            <person name="Seetharam A."/>
            <person name="Woodhouse M."/>
            <person name="Cannon E."/>
        </authorList>
    </citation>
    <scope>NUCLEOTIDE SEQUENCE [LARGE SCALE GENOMIC DNA]</scope>
    <source>
        <strain evidence="23">cv. B73</strain>
    </source>
</reference>
<evidence type="ECO:0000256" key="1">
    <source>
        <dbReference type="ARBA" id="ARBA00000189"/>
    </source>
</evidence>